<protein>
    <submittedName>
        <fullName evidence="1">Uncharacterized protein</fullName>
    </submittedName>
</protein>
<dbReference type="EMBL" id="BDIP01000497">
    <property type="protein sequence ID" value="GCA62326.1"/>
    <property type="molecule type" value="Genomic_DNA"/>
</dbReference>
<dbReference type="AlphaFoldDB" id="A0A391NPV5"/>
<dbReference type="Proteomes" id="UP000265618">
    <property type="component" value="Unassembled WGS sequence"/>
</dbReference>
<comment type="caution">
    <text evidence="1">The sequence shown here is derived from an EMBL/GenBank/DDBJ whole genome shotgun (WGS) entry which is preliminary data.</text>
</comment>
<keyword evidence="2" id="KW-1185">Reference proteome</keyword>
<proteinExistence type="predicted"/>
<name>A0A391NPV5_9EUKA</name>
<evidence type="ECO:0000313" key="1">
    <source>
        <dbReference type="EMBL" id="GCA62326.1"/>
    </source>
</evidence>
<reference evidence="1 2" key="1">
    <citation type="journal article" date="2018" name="PLoS ONE">
        <title>The draft genome of Kipferlia bialata reveals reductive genome evolution in fornicate parasites.</title>
        <authorList>
            <person name="Tanifuji G."/>
            <person name="Takabayashi S."/>
            <person name="Kume K."/>
            <person name="Takagi M."/>
            <person name="Nakayama T."/>
            <person name="Kamikawa R."/>
            <person name="Inagaki Y."/>
            <person name="Hashimoto T."/>
        </authorList>
    </citation>
    <scope>NUCLEOTIDE SEQUENCE [LARGE SCALE GENOMIC DNA]</scope>
    <source>
        <strain evidence="1">NY0173</strain>
    </source>
</reference>
<sequence>MALCTGLEGPTRVVACILTLVGGDVDTVPHIHERRMPFPDPLDNLWCNLVGSVVPLAGRLWYVNAGHGAQMYMSVCDLSAEPLEWKVSHMQGVPRTASPILFSVSERLFLTGFDVAETWECSLTTKKWHLYRRDGHRCFAHHSLVVRGALHCLKASYDFDTDLSDHRVFSVRHGWRDETQVPDRLDWCAVFRAGRCIVGLGVMPSLTGQALSTPSMLTVDTVTGGVILNNLVTVVDSAAPPLTTGEALGLAGVDTVPGEWLSQACAT</sequence>
<accession>A0A391NPV5</accession>
<organism evidence="1 2">
    <name type="scientific">Kipferlia bialata</name>
    <dbReference type="NCBI Taxonomy" id="797122"/>
    <lineage>
        <taxon>Eukaryota</taxon>
        <taxon>Metamonada</taxon>
        <taxon>Carpediemonas-like organisms</taxon>
        <taxon>Kipferlia</taxon>
    </lineage>
</organism>
<gene>
    <name evidence="1" type="ORF">KIPB_002816</name>
</gene>
<evidence type="ECO:0000313" key="2">
    <source>
        <dbReference type="Proteomes" id="UP000265618"/>
    </source>
</evidence>